<keyword evidence="7" id="KW-0406">Ion transport</keyword>
<keyword evidence="8 13" id="KW-0798">TonB box</keyword>
<evidence type="ECO:0000256" key="3">
    <source>
        <dbReference type="ARBA" id="ARBA00022448"/>
    </source>
</evidence>
<dbReference type="EMBL" id="VTTN01000001">
    <property type="protein sequence ID" value="KAA0598622.1"/>
    <property type="molecule type" value="Genomic_DNA"/>
</dbReference>
<dbReference type="OrthoDB" id="9760333at2"/>
<gene>
    <name evidence="18" type="ORF">FZ942_06015</name>
</gene>
<dbReference type="InterPro" id="IPR036942">
    <property type="entry name" value="Beta-barrel_TonB_sf"/>
</dbReference>
<evidence type="ECO:0000259" key="16">
    <source>
        <dbReference type="Pfam" id="PF00593"/>
    </source>
</evidence>
<feature type="signal peptide" evidence="15">
    <location>
        <begin position="1"/>
        <end position="25"/>
    </location>
</feature>
<dbReference type="AlphaFoldDB" id="A0A5A9GXX2"/>
<evidence type="ECO:0000256" key="15">
    <source>
        <dbReference type="SAM" id="SignalP"/>
    </source>
</evidence>
<dbReference type="InterPro" id="IPR039426">
    <property type="entry name" value="TonB-dep_rcpt-like"/>
</dbReference>
<evidence type="ECO:0000313" key="18">
    <source>
        <dbReference type="EMBL" id="KAA0598622.1"/>
    </source>
</evidence>
<evidence type="ECO:0000256" key="14">
    <source>
        <dbReference type="SAM" id="MobiDB-lite"/>
    </source>
</evidence>
<keyword evidence="3 12" id="KW-0813">Transport</keyword>
<evidence type="ECO:0000256" key="4">
    <source>
        <dbReference type="ARBA" id="ARBA00022452"/>
    </source>
</evidence>
<evidence type="ECO:0000256" key="13">
    <source>
        <dbReference type="RuleBase" id="RU003357"/>
    </source>
</evidence>
<dbReference type="Gene3D" id="2.40.170.20">
    <property type="entry name" value="TonB-dependent receptor, beta-barrel domain"/>
    <property type="match status" value="1"/>
</dbReference>
<evidence type="ECO:0000256" key="9">
    <source>
        <dbReference type="ARBA" id="ARBA00023136"/>
    </source>
</evidence>
<dbReference type="Pfam" id="PF07715">
    <property type="entry name" value="Plug"/>
    <property type="match status" value="1"/>
</dbReference>
<dbReference type="GO" id="GO:0038023">
    <property type="term" value="F:signaling receptor activity"/>
    <property type="evidence" value="ECO:0007669"/>
    <property type="project" value="InterPro"/>
</dbReference>
<sequence length="711" mass="76475">MESRKLIACIACATIASAGAVTAHAEETAPEKSGTALELGPITLIGQGAPTVGYQPKRTSLATGTDTPLLDVPQAVSVVAAPVLKDQAARTLDEALANVSGITQGNTLGGTQDAFMKRGFGDNRDGSTMRDGLRTAMPRSFTAGADRVEVLKGPASMLYGILDPGGMVNVVSKMPELTQRGEAQAWGSSFGGGGGQLDVTGPLTAGSNLAYRFVGDIQDTAYWRNFGRIRQKTVAPSLAWYGEDTTVTLGYEYTRYQVPFDRGTIFDTATGKALPVSRRERFDEPYNVTSGFTHLARIGISHKIDSDWTVSANYAYSHNWYKDDQARVTAYNARTGVLTRRADATQDSNVDVHAVRADLAGKVTFAGLRHQLLFGASYDYSDTLRTDLIRGPTSTAFNIYRPVYGRLPVSRNVVATDSDQTERLETSSVYAQDSVELGDRWIVLGGLRYQYYDQYAGRGRPFRANTDVQDGKLVPRAGVVYKVTPDASVYASWSQSFRPNSSISSYLGALPPEEGDAYEVGAKVELARGLTATAALFDLRKRNVLYSEVVNGLTVNRTAGAVRSRGFELDVAGEVAPGWSIIGSYSLLDAQVTKDPLYQGNRLANVARSTASLFVTHDLGPVLGSTALRVGGGARYAGKRAGDAANSFYLPSYVVADAFAAYDTDVHGTPVTFQVNVKNIFDKTYYTSAVNNLGVAIGEPLQAVFQTRVSF</sequence>
<evidence type="ECO:0000256" key="10">
    <source>
        <dbReference type="ARBA" id="ARBA00023170"/>
    </source>
</evidence>
<dbReference type="GO" id="GO:0009279">
    <property type="term" value="C:cell outer membrane"/>
    <property type="evidence" value="ECO:0007669"/>
    <property type="project" value="UniProtKB-SubCell"/>
</dbReference>
<dbReference type="InterPro" id="IPR010105">
    <property type="entry name" value="TonB_sidphr_rcpt"/>
</dbReference>
<comment type="similarity">
    <text evidence="2 12 13">Belongs to the TonB-dependent receptor family.</text>
</comment>
<feature type="domain" description="TonB-dependent receptor-like beta-barrel" evidence="16">
    <location>
        <begin position="238"/>
        <end position="680"/>
    </location>
</feature>
<dbReference type="PANTHER" id="PTHR32552">
    <property type="entry name" value="FERRICHROME IRON RECEPTOR-RELATED"/>
    <property type="match status" value="1"/>
</dbReference>
<comment type="subcellular location">
    <subcellularLocation>
        <location evidence="1 12">Cell outer membrane</location>
        <topology evidence="1 12">Multi-pass membrane protein</topology>
    </subcellularLocation>
</comment>
<proteinExistence type="inferred from homology"/>
<keyword evidence="5 12" id="KW-0812">Transmembrane</keyword>
<dbReference type="InterPro" id="IPR037066">
    <property type="entry name" value="Plug_dom_sf"/>
</dbReference>
<evidence type="ECO:0000256" key="12">
    <source>
        <dbReference type="PROSITE-ProRule" id="PRU01360"/>
    </source>
</evidence>
<dbReference type="FunFam" id="2.170.130.10:FF:000001">
    <property type="entry name" value="Catecholate siderophore TonB-dependent receptor"/>
    <property type="match status" value="1"/>
</dbReference>
<dbReference type="Proteomes" id="UP000324927">
    <property type="component" value="Unassembled WGS sequence"/>
</dbReference>
<protein>
    <submittedName>
        <fullName evidence="18">TonB-dependent siderophore receptor</fullName>
    </submittedName>
</protein>
<dbReference type="Pfam" id="PF00593">
    <property type="entry name" value="TonB_dep_Rec_b-barrel"/>
    <property type="match status" value="1"/>
</dbReference>
<feature type="domain" description="TonB-dependent receptor plug" evidence="17">
    <location>
        <begin position="69"/>
        <end position="166"/>
    </location>
</feature>
<feature type="chain" id="PRO_5022849043" evidence="15">
    <location>
        <begin position="26"/>
        <end position="711"/>
    </location>
</feature>
<dbReference type="FunFam" id="2.40.170.20:FF:000005">
    <property type="entry name" value="TonB-dependent siderophore receptor"/>
    <property type="match status" value="1"/>
</dbReference>
<evidence type="ECO:0000313" key="19">
    <source>
        <dbReference type="Proteomes" id="UP000324927"/>
    </source>
</evidence>
<dbReference type="GO" id="GO:0015891">
    <property type="term" value="P:siderophore transport"/>
    <property type="evidence" value="ECO:0007669"/>
    <property type="project" value="InterPro"/>
</dbReference>
<dbReference type="PROSITE" id="PS52016">
    <property type="entry name" value="TONB_DEPENDENT_REC_3"/>
    <property type="match status" value="1"/>
</dbReference>
<keyword evidence="10 18" id="KW-0675">Receptor</keyword>
<evidence type="ECO:0000256" key="1">
    <source>
        <dbReference type="ARBA" id="ARBA00004571"/>
    </source>
</evidence>
<keyword evidence="11 12" id="KW-0998">Cell outer membrane</keyword>
<keyword evidence="6 15" id="KW-0732">Signal</keyword>
<name>A0A5A9GXX2_AZOLI</name>
<dbReference type="Gene3D" id="2.170.130.10">
    <property type="entry name" value="TonB-dependent receptor, plug domain"/>
    <property type="match status" value="1"/>
</dbReference>
<accession>A0A5A9GXX2</accession>
<dbReference type="NCBIfam" id="TIGR01783">
    <property type="entry name" value="TonB-siderophor"/>
    <property type="match status" value="1"/>
</dbReference>
<organism evidence="18 19">
    <name type="scientific">Azospirillum lipoferum</name>
    <dbReference type="NCBI Taxonomy" id="193"/>
    <lineage>
        <taxon>Bacteria</taxon>
        <taxon>Pseudomonadati</taxon>
        <taxon>Pseudomonadota</taxon>
        <taxon>Alphaproteobacteria</taxon>
        <taxon>Rhodospirillales</taxon>
        <taxon>Azospirillaceae</taxon>
        <taxon>Azospirillum</taxon>
    </lineage>
</organism>
<dbReference type="GO" id="GO:0015344">
    <property type="term" value="F:siderophore uptake transmembrane transporter activity"/>
    <property type="evidence" value="ECO:0007669"/>
    <property type="project" value="TreeGrafter"/>
</dbReference>
<evidence type="ECO:0000256" key="2">
    <source>
        <dbReference type="ARBA" id="ARBA00009810"/>
    </source>
</evidence>
<evidence type="ECO:0000256" key="6">
    <source>
        <dbReference type="ARBA" id="ARBA00022729"/>
    </source>
</evidence>
<dbReference type="PANTHER" id="PTHR32552:SF85">
    <property type="entry name" value="BLL7968 PROTEIN"/>
    <property type="match status" value="1"/>
</dbReference>
<evidence type="ECO:0000256" key="5">
    <source>
        <dbReference type="ARBA" id="ARBA00022692"/>
    </source>
</evidence>
<evidence type="ECO:0000256" key="11">
    <source>
        <dbReference type="ARBA" id="ARBA00023237"/>
    </source>
</evidence>
<dbReference type="InterPro" id="IPR012910">
    <property type="entry name" value="Plug_dom"/>
</dbReference>
<feature type="compositionally biased region" description="Basic and acidic residues" evidence="14">
    <location>
        <begin position="115"/>
        <end position="132"/>
    </location>
</feature>
<dbReference type="CDD" id="cd01347">
    <property type="entry name" value="ligand_gated_channel"/>
    <property type="match status" value="1"/>
</dbReference>
<feature type="region of interest" description="Disordered" evidence="14">
    <location>
        <begin position="113"/>
        <end position="132"/>
    </location>
</feature>
<evidence type="ECO:0000256" key="8">
    <source>
        <dbReference type="ARBA" id="ARBA00023077"/>
    </source>
</evidence>
<keyword evidence="9 12" id="KW-0472">Membrane</keyword>
<dbReference type="InterPro" id="IPR000531">
    <property type="entry name" value="Beta-barrel_TonB"/>
</dbReference>
<dbReference type="SUPFAM" id="SSF56935">
    <property type="entry name" value="Porins"/>
    <property type="match status" value="1"/>
</dbReference>
<evidence type="ECO:0000259" key="17">
    <source>
        <dbReference type="Pfam" id="PF07715"/>
    </source>
</evidence>
<keyword evidence="19" id="KW-1185">Reference proteome</keyword>
<evidence type="ECO:0000256" key="7">
    <source>
        <dbReference type="ARBA" id="ARBA00023065"/>
    </source>
</evidence>
<reference evidence="18 19" key="1">
    <citation type="submission" date="2019-08" db="EMBL/GenBank/DDBJ databases">
        <authorList>
            <person name="Grouzdev D."/>
            <person name="Tikhonova E."/>
            <person name="Kravchenko I."/>
        </authorList>
    </citation>
    <scope>NUCLEOTIDE SEQUENCE [LARGE SCALE GENOMIC DNA]</scope>
    <source>
        <strain evidence="18 19">59b</strain>
    </source>
</reference>
<keyword evidence="4 12" id="KW-1134">Transmembrane beta strand</keyword>
<comment type="caution">
    <text evidence="18">The sequence shown here is derived from an EMBL/GenBank/DDBJ whole genome shotgun (WGS) entry which is preliminary data.</text>
</comment>